<keyword evidence="2" id="KW-1185">Reference proteome</keyword>
<dbReference type="Proteomes" id="UP001196413">
    <property type="component" value="Unassembled WGS sequence"/>
</dbReference>
<evidence type="ECO:0000313" key="1">
    <source>
        <dbReference type="EMBL" id="KAJ1353677.1"/>
    </source>
</evidence>
<dbReference type="GO" id="GO:0003824">
    <property type="term" value="F:catalytic activity"/>
    <property type="evidence" value="ECO:0007669"/>
    <property type="project" value="InterPro"/>
</dbReference>
<dbReference type="PROSITE" id="PS00175">
    <property type="entry name" value="PG_MUTASE"/>
    <property type="match status" value="1"/>
</dbReference>
<sequence>MGNGCNRIWEQGIMAWSCLTVTKSRHSISRHGESELNHCRHYGDGICPKMANGDQCEAGKNIAESSS</sequence>
<organism evidence="1 2">
    <name type="scientific">Parelaphostrongylus tenuis</name>
    <name type="common">Meningeal worm</name>
    <dbReference type="NCBI Taxonomy" id="148309"/>
    <lineage>
        <taxon>Eukaryota</taxon>
        <taxon>Metazoa</taxon>
        <taxon>Ecdysozoa</taxon>
        <taxon>Nematoda</taxon>
        <taxon>Chromadorea</taxon>
        <taxon>Rhabditida</taxon>
        <taxon>Rhabditina</taxon>
        <taxon>Rhabditomorpha</taxon>
        <taxon>Strongyloidea</taxon>
        <taxon>Metastrongylidae</taxon>
        <taxon>Parelaphostrongylus</taxon>
    </lineage>
</organism>
<dbReference type="EMBL" id="JAHQIW010001812">
    <property type="protein sequence ID" value="KAJ1353677.1"/>
    <property type="molecule type" value="Genomic_DNA"/>
</dbReference>
<reference evidence="1" key="1">
    <citation type="submission" date="2021-06" db="EMBL/GenBank/DDBJ databases">
        <title>Parelaphostrongylus tenuis whole genome reference sequence.</title>
        <authorList>
            <person name="Garwood T.J."/>
            <person name="Larsen P.A."/>
            <person name="Fountain-Jones N.M."/>
            <person name="Garbe J.R."/>
            <person name="Macchietto M.G."/>
            <person name="Kania S.A."/>
            <person name="Gerhold R.W."/>
            <person name="Richards J.E."/>
            <person name="Wolf T.M."/>
        </authorList>
    </citation>
    <scope>NUCLEOTIDE SEQUENCE</scope>
    <source>
        <strain evidence="1">MNPRO001-30</strain>
        <tissue evidence="1">Meninges</tissue>
    </source>
</reference>
<name>A0AAD5MRT9_PARTN</name>
<dbReference type="InterPro" id="IPR001345">
    <property type="entry name" value="PG/BPGM_mutase_AS"/>
</dbReference>
<evidence type="ECO:0000313" key="2">
    <source>
        <dbReference type="Proteomes" id="UP001196413"/>
    </source>
</evidence>
<accession>A0AAD5MRT9</accession>
<protein>
    <submittedName>
        <fullName evidence="1">Uncharacterized protein</fullName>
    </submittedName>
</protein>
<dbReference type="AlphaFoldDB" id="A0AAD5MRT9"/>
<proteinExistence type="predicted"/>
<gene>
    <name evidence="1" type="ORF">KIN20_010361</name>
</gene>
<comment type="caution">
    <text evidence="1">The sequence shown here is derived from an EMBL/GenBank/DDBJ whole genome shotgun (WGS) entry which is preliminary data.</text>
</comment>